<evidence type="ECO:0000259" key="13">
    <source>
        <dbReference type="Pfam" id="PF23113"/>
    </source>
</evidence>
<evidence type="ECO:0000256" key="12">
    <source>
        <dbReference type="SAM" id="Phobius"/>
    </source>
</evidence>
<evidence type="ECO:0000256" key="5">
    <source>
        <dbReference type="ARBA" id="ARBA00022679"/>
    </source>
</evidence>
<dbReference type="Pfam" id="PF23113">
    <property type="entry name" value="MARCHF6_C"/>
    <property type="match status" value="1"/>
</dbReference>
<sequence length="1644" mass="182980">MRAVWRFLFWLGDGGWYIWEGSSPGRSQATDAMATSTGVLAEVLSSEWGSSPANVNPLALSSSSSLAATRTASALPSILAPISKTFKLSSGPPVAFSLLKYILFDFGSRASTTPLTSANGTESANMKLQYRHPTFLSNVTFLNNLTRSPAFNKLVIDTFEGQIITISVVIAFILVFLIREWVVQQQPGINMGDGLDADFWGPARPADVQEGDGREGVALGNLRAAMDREQRHEQQQQVEQLERDIELFRGANGAAGPARPIARARRRVHFPPPIEETRVDIGARVLMDGETQENGNAFGRRLEDGEVFRFNSPLNGEDPGSQQRPSLLNRDALSRAAEIRRTIEEELVGELERQGPQDFVDIRQHRSLKQPEVLRIKEENPTAGPARIVGSIERLERSDLSNPFSTLSQGRGIGGVGEETSLPLLESSFGGIELAREGKKKTRTIQANSVGPRDFESNESWLEALRASPPNLEDSEPSKDLKGKGRAIRDQDKDLETDPGSIFSSHKQWLREELKENRRANYDSGVTKFPDFVDDDLHTSPAQGGNCSKYQGGDDAVWAYKGISVPTESGASSPSQPVAQNTTEGHEISDGGSENSSLFDQFPESTPFYHEHVGVASAAQTPADEPLDGHRDEASLPENEHMANPQPVAAHQPPQGLLERLADWLWGDILPDRLPPEDVHENDEHVVQDLADEAPFVPVAHNEPGRQQAQPEEDAGHAPNAADGGLDPLDAEAIEDGEDFEGVMELIGMRGPLTGLFQNGMFSAVLISTTVGAGVWFPYIWGKFVLLFLCHPITLLIKVPLRGVSFAADLIVDSVLFSTGSIVYWIDTFLRFCLTLVGFAMPMVKRYSRSTTISNATRGIAEGAIDRISKMVVSASVQFSGADYPTFSVLSHEALRITEARITCAFGFVFRATETTYHGALNIWRYTSFRNTLQNPDFGLAGRIARTIGSSFGGIKVGLTLAPQGVWNPSLFNISLDIPKRATPIDPSLAYWGPWDRAVAIVVGYAFFSIVGALYLKRGSPFSTSRQGRKIESVITKVLQQAGGVLKVILIIGIEMIVFPLYCGLLLDLALLPLFEKATFMSRVTFTLTAPFTSIFVHWFVGTCYMFHFALFVSMCRKIMRSGVLYFIRDPDDATFHPVRDVLERSVSTQLRKIAFSALVYGALVIVCLGGVVWGLYYTFDGILPIHWSSNEPVLEFPVDLLFYNFLMPVVVRFFKPSDGLHTMYSWWFRVCGRMLRLTWFLFGERQEDEEGHHVRRTWRDVLLGKKGDVHQPVIGDDRRILAEDRNMEAYFLRDGKYVRAPASDQVRIPKGGKVFLEVSENNERVDGQPDREDGLHGRNTELFAKVYVPPWFRVRISLFILYIWVFAAVTGVSITVVPLVFGRMIFSTVIPNHLRMNDVYAFSIGIYILGGLLYAVLWFENVIASFKRTMASDSQSPNQTARGAVKFSLRIARLLYTYTAFVFLLPSLFALLTEFYVIIPIHTYFDANEKHVIHFIQDWTLGVLYVKMTGRFILWYSQSRPAEALRAIVRRGWLDPDARIATRCFVMPATVVMGGALLIPIPLGYVVNKLCFSKASAETQSLVYRYSYPAVLIVVMTICLVYLMGAMLKGWRQKIRDEVYLIGERLHNFGERRPPAPSPVVVA</sequence>
<feature type="compositionally biased region" description="Polar residues" evidence="11">
    <location>
        <begin position="567"/>
        <end position="583"/>
    </location>
</feature>
<feature type="region of interest" description="Disordered" evidence="11">
    <location>
        <begin position="567"/>
        <end position="604"/>
    </location>
</feature>
<protein>
    <recommendedName>
        <fullName evidence="4">RING-type E3 ubiquitin transferase</fullName>
        <ecNumber evidence="4">2.3.2.27</ecNumber>
    </recommendedName>
</protein>
<feature type="region of interest" description="Disordered" evidence="11">
    <location>
        <begin position="701"/>
        <end position="730"/>
    </location>
</feature>
<evidence type="ECO:0000256" key="10">
    <source>
        <dbReference type="SAM" id="Coils"/>
    </source>
</evidence>
<feature type="region of interest" description="Disordered" evidence="11">
    <location>
        <begin position="467"/>
        <end position="501"/>
    </location>
</feature>
<evidence type="ECO:0000313" key="14">
    <source>
        <dbReference type="EMBL" id="KAH0536886.1"/>
    </source>
</evidence>
<evidence type="ECO:0000256" key="8">
    <source>
        <dbReference type="ARBA" id="ARBA00022989"/>
    </source>
</evidence>
<feature type="transmembrane region" description="Helical" evidence="12">
    <location>
        <begin position="784"/>
        <end position="801"/>
    </location>
</feature>
<evidence type="ECO:0000256" key="3">
    <source>
        <dbReference type="ARBA" id="ARBA00004906"/>
    </source>
</evidence>
<gene>
    <name evidence="14" type="ORF">FGG08_006289</name>
</gene>
<feature type="coiled-coil region" evidence="10">
    <location>
        <begin position="224"/>
        <end position="251"/>
    </location>
</feature>
<feature type="transmembrane region" description="Helical" evidence="12">
    <location>
        <begin position="756"/>
        <end position="778"/>
    </location>
</feature>
<keyword evidence="15" id="KW-1185">Reference proteome</keyword>
<dbReference type="InterPro" id="IPR056521">
    <property type="entry name" value="MARCHF6-like_C"/>
</dbReference>
<accession>A0A9P8L0J7</accession>
<organism evidence="14 15">
    <name type="scientific">Glutinoglossum americanum</name>
    <dbReference type="NCBI Taxonomy" id="1670608"/>
    <lineage>
        <taxon>Eukaryota</taxon>
        <taxon>Fungi</taxon>
        <taxon>Dikarya</taxon>
        <taxon>Ascomycota</taxon>
        <taxon>Pezizomycotina</taxon>
        <taxon>Geoglossomycetes</taxon>
        <taxon>Geoglossales</taxon>
        <taxon>Geoglossaceae</taxon>
        <taxon>Glutinoglossum</taxon>
    </lineage>
</organism>
<proteinExistence type="predicted"/>
<evidence type="ECO:0000256" key="9">
    <source>
        <dbReference type="ARBA" id="ARBA00023136"/>
    </source>
</evidence>
<feature type="transmembrane region" description="Helical" evidence="12">
    <location>
        <begin position="998"/>
        <end position="1016"/>
    </location>
</feature>
<feature type="transmembrane region" description="Helical" evidence="12">
    <location>
        <begin position="1456"/>
        <end position="1480"/>
    </location>
</feature>
<dbReference type="EC" id="2.3.2.27" evidence="4"/>
<evidence type="ECO:0000256" key="1">
    <source>
        <dbReference type="ARBA" id="ARBA00000900"/>
    </source>
</evidence>
<name>A0A9P8L0J7_9PEZI</name>
<keyword evidence="5" id="KW-0808">Transferase</keyword>
<feature type="compositionally biased region" description="Basic and acidic residues" evidence="11">
    <location>
        <begin position="476"/>
        <end position="496"/>
    </location>
</feature>
<dbReference type="EMBL" id="JAGHQL010000175">
    <property type="protein sequence ID" value="KAH0536886.1"/>
    <property type="molecule type" value="Genomic_DNA"/>
</dbReference>
<feature type="transmembrane region" description="Helical" evidence="12">
    <location>
        <begin position="1048"/>
        <end position="1075"/>
    </location>
</feature>
<feature type="transmembrane region" description="Helical" evidence="12">
    <location>
        <begin position="1401"/>
        <end position="1420"/>
    </location>
</feature>
<feature type="transmembrane region" description="Helical" evidence="12">
    <location>
        <begin position="1500"/>
        <end position="1517"/>
    </location>
</feature>
<evidence type="ECO:0000256" key="2">
    <source>
        <dbReference type="ARBA" id="ARBA00004141"/>
    </source>
</evidence>
<feature type="transmembrane region" description="Helical" evidence="12">
    <location>
        <begin position="822"/>
        <end position="841"/>
    </location>
</feature>
<feature type="compositionally biased region" description="Basic and acidic residues" evidence="11">
    <location>
        <begin position="627"/>
        <end position="641"/>
    </location>
</feature>
<feature type="transmembrane region" description="Helical" evidence="12">
    <location>
        <begin position="1541"/>
        <end position="1567"/>
    </location>
</feature>
<dbReference type="Proteomes" id="UP000698800">
    <property type="component" value="Unassembled WGS sequence"/>
</dbReference>
<keyword evidence="9 12" id="KW-0472">Membrane</keyword>
<keyword evidence="7" id="KW-0833">Ubl conjugation pathway</keyword>
<evidence type="ECO:0000256" key="4">
    <source>
        <dbReference type="ARBA" id="ARBA00012483"/>
    </source>
</evidence>
<keyword evidence="6 12" id="KW-0812">Transmembrane</keyword>
<dbReference type="PANTHER" id="PTHR13145:SF0">
    <property type="entry name" value="E3 UBIQUITIN-PROTEIN LIGASE MARCHF6"/>
    <property type="match status" value="1"/>
</dbReference>
<feature type="transmembrane region" description="Helical" evidence="12">
    <location>
        <begin position="1095"/>
        <end position="1113"/>
    </location>
</feature>
<dbReference type="GO" id="GO:0005789">
    <property type="term" value="C:endoplasmic reticulum membrane"/>
    <property type="evidence" value="ECO:0007669"/>
    <property type="project" value="TreeGrafter"/>
</dbReference>
<comment type="caution">
    <text evidence="14">The sequence shown here is derived from an EMBL/GenBank/DDBJ whole genome shotgun (WGS) entry which is preliminary data.</text>
</comment>
<evidence type="ECO:0000313" key="15">
    <source>
        <dbReference type="Proteomes" id="UP000698800"/>
    </source>
</evidence>
<feature type="region of interest" description="Disordered" evidence="11">
    <location>
        <begin position="619"/>
        <end position="652"/>
    </location>
</feature>
<dbReference type="GO" id="GO:0061630">
    <property type="term" value="F:ubiquitin protein ligase activity"/>
    <property type="evidence" value="ECO:0007669"/>
    <property type="project" value="UniProtKB-EC"/>
</dbReference>
<feature type="transmembrane region" description="Helical" evidence="12">
    <location>
        <begin position="1360"/>
        <end position="1381"/>
    </location>
</feature>
<reference evidence="14" key="1">
    <citation type="submission" date="2021-03" db="EMBL/GenBank/DDBJ databases">
        <title>Comparative genomics and phylogenomic investigation of the class Geoglossomycetes provide insights into ecological specialization and systematics.</title>
        <authorList>
            <person name="Melie T."/>
            <person name="Pirro S."/>
            <person name="Miller A.N."/>
            <person name="Quandt A."/>
        </authorList>
    </citation>
    <scope>NUCLEOTIDE SEQUENCE</scope>
    <source>
        <strain evidence="14">GBOQ0MN5Z8</strain>
    </source>
</reference>
<feature type="transmembrane region" description="Helical" evidence="12">
    <location>
        <begin position="1197"/>
        <end position="1215"/>
    </location>
</feature>
<dbReference type="OrthoDB" id="1108038at2759"/>
<comment type="pathway">
    <text evidence="3">Protein modification; protein ubiquitination.</text>
</comment>
<evidence type="ECO:0000256" key="7">
    <source>
        <dbReference type="ARBA" id="ARBA00022786"/>
    </source>
</evidence>
<dbReference type="GO" id="GO:0036503">
    <property type="term" value="P:ERAD pathway"/>
    <property type="evidence" value="ECO:0007669"/>
    <property type="project" value="TreeGrafter"/>
</dbReference>
<feature type="transmembrane region" description="Helical" evidence="12">
    <location>
        <begin position="1587"/>
        <end position="1609"/>
    </location>
</feature>
<keyword evidence="8 12" id="KW-1133">Transmembrane helix</keyword>
<dbReference type="PANTHER" id="PTHR13145">
    <property type="entry name" value="SSM4 PROTEIN"/>
    <property type="match status" value="1"/>
</dbReference>
<evidence type="ECO:0000256" key="11">
    <source>
        <dbReference type="SAM" id="MobiDB-lite"/>
    </source>
</evidence>
<comment type="subcellular location">
    <subcellularLocation>
        <location evidence="2">Membrane</location>
        <topology evidence="2">Multi-pass membrane protein</topology>
    </subcellularLocation>
</comment>
<comment type="catalytic activity">
    <reaction evidence="1">
        <text>S-ubiquitinyl-[E2 ubiquitin-conjugating enzyme]-L-cysteine + [acceptor protein]-L-lysine = [E2 ubiquitin-conjugating enzyme]-L-cysteine + N(6)-ubiquitinyl-[acceptor protein]-L-lysine.</text>
        <dbReference type="EC" id="2.3.2.27"/>
    </reaction>
</comment>
<feature type="domain" description="E3 ubiquitin-protein ligase MARCHF6-like C-terminal" evidence="13">
    <location>
        <begin position="1440"/>
        <end position="1617"/>
    </location>
</feature>
<evidence type="ECO:0000256" key="6">
    <source>
        <dbReference type="ARBA" id="ARBA00022692"/>
    </source>
</evidence>
<keyword evidence="10" id="KW-0175">Coiled coil</keyword>
<feature type="transmembrane region" description="Helical" evidence="12">
    <location>
        <begin position="1154"/>
        <end position="1177"/>
    </location>
</feature>